<dbReference type="SUPFAM" id="SSF51306">
    <property type="entry name" value="LexA/Signal peptidase"/>
    <property type="match status" value="1"/>
</dbReference>
<accession>A0A139N503</accession>
<comment type="similarity">
    <text evidence="3 9">Belongs to the peptidase S26 family.</text>
</comment>
<organism evidence="11 12">
    <name type="scientific">Streptococcus gordonii</name>
    <dbReference type="NCBI Taxonomy" id="1302"/>
    <lineage>
        <taxon>Bacteria</taxon>
        <taxon>Bacillati</taxon>
        <taxon>Bacillota</taxon>
        <taxon>Bacilli</taxon>
        <taxon>Lactobacillales</taxon>
        <taxon>Streptococcaceae</taxon>
        <taxon>Streptococcus</taxon>
    </lineage>
</organism>
<evidence type="ECO:0000256" key="7">
    <source>
        <dbReference type="PIRSR" id="PIRSR600223-1"/>
    </source>
</evidence>
<dbReference type="PANTHER" id="PTHR43390:SF1">
    <property type="entry name" value="CHLOROPLAST PROCESSING PEPTIDASE"/>
    <property type="match status" value="1"/>
</dbReference>
<dbReference type="CDD" id="cd06530">
    <property type="entry name" value="S26_SPase_I"/>
    <property type="match status" value="1"/>
</dbReference>
<dbReference type="InterPro" id="IPR036286">
    <property type="entry name" value="LexA/Signal_pep-like_sf"/>
</dbReference>
<keyword evidence="5 8" id="KW-0645">Protease</keyword>
<evidence type="ECO:0000256" key="2">
    <source>
        <dbReference type="ARBA" id="ARBA00004401"/>
    </source>
</evidence>
<dbReference type="InterPro" id="IPR019757">
    <property type="entry name" value="Pept_S26A_signal_pept_1_Lys-AS"/>
</dbReference>
<dbReference type="InterPro" id="IPR019533">
    <property type="entry name" value="Peptidase_S26"/>
</dbReference>
<dbReference type="EC" id="3.4.21.89" evidence="4 8"/>
<evidence type="ECO:0000256" key="5">
    <source>
        <dbReference type="ARBA" id="ARBA00022670"/>
    </source>
</evidence>
<dbReference type="PROSITE" id="PS00501">
    <property type="entry name" value="SPASE_I_1"/>
    <property type="match status" value="1"/>
</dbReference>
<dbReference type="EMBL" id="LQRC01000204">
    <property type="protein sequence ID" value="KXT71080.1"/>
    <property type="molecule type" value="Genomic_DNA"/>
</dbReference>
<dbReference type="Gene3D" id="2.10.109.10">
    <property type="entry name" value="Umud Fragment, subunit A"/>
    <property type="match status" value="1"/>
</dbReference>
<dbReference type="GO" id="GO:0005886">
    <property type="term" value="C:plasma membrane"/>
    <property type="evidence" value="ECO:0007669"/>
    <property type="project" value="UniProtKB-SubCell"/>
</dbReference>
<dbReference type="RefSeq" id="WP_061411676.1">
    <property type="nucleotide sequence ID" value="NZ_JASHCW010000003.1"/>
</dbReference>
<dbReference type="Pfam" id="PF10502">
    <property type="entry name" value="Peptidase_S26"/>
    <property type="match status" value="1"/>
</dbReference>
<evidence type="ECO:0000256" key="3">
    <source>
        <dbReference type="ARBA" id="ARBA00009370"/>
    </source>
</evidence>
<comment type="catalytic activity">
    <reaction evidence="1 8">
        <text>Cleavage of hydrophobic, N-terminal signal or leader sequences from secreted and periplasmic proteins.</text>
        <dbReference type="EC" id="3.4.21.89"/>
    </reaction>
</comment>
<dbReference type="PRINTS" id="PR00727">
    <property type="entry name" value="LEADERPTASE"/>
</dbReference>
<dbReference type="PATRIC" id="fig|1302.21.peg.1568"/>
<gene>
    <name evidence="11" type="ORF">SGODD07_01400</name>
</gene>
<protein>
    <recommendedName>
        <fullName evidence="4 8">Signal peptidase I</fullName>
        <ecNumber evidence="4 8">3.4.21.89</ecNumber>
    </recommendedName>
</protein>
<feature type="domain" description="Peptidase S26" evidence="10">
    <location>
        <begin position="9"/>
        <end position="192"/>
    </location>
</feature>
<feature type="active site" evidence="7">
    <location>
        <position position="38"/>
    </location>
</feature>
<evidence type="ECO:0000313" key="12">
    <source>
        <dbReference type="Proteomes" id="UP000070096"/>
    </source>
</evidence>
<keyword evidence="6 8" id="KW-0378">Hydrolase</keyword>
<dbReference type="InterPro" id="IPR019756">
    <property type="entry name" value="Pept_S26A_signal_pept_1_Ser-AS"/>
</dbReference>
<evidence type="ECO:0000313" key="11">
    <source>
        <dbReference type="EMBL" id="KXT71080.1"/>
    </source>
</evidence>
<sequence length="200" mass="23361">MSSFRKFMKEWGFFILFMATLLLTRLFLWSPFLVSGHSMDPTLADGEYLLEVRYLPIDRFDIVVAKETDENGNEKRIVKRVIGMPGDTIKYENDQLYINGKKTDEPYLKEYISKFKKDKLQSTYSYRKMFQQIAEQANSFTQDSLGNSTFTVKVPKGHYFLLGDDRLVSRDSREVGNFKASQIEGEAKLRFWPLNKIGIF</sequence>
<dbReference type="GO" id="GO:0009003">
    <property type="term" value="F:signal peptidase activity"/>
    <property type="evidence" value="ECO:0007669"/>
    <property type="project" value="UniProtKB-EC"/>
</dbReference>
<dbReference type="GO" id="GO:0004252">
    <property type="term" value="F:serine-type endopeptidase activity"/>
    <property type="evidence" value="ECO:0007669"/>
    <property type="project" value="InterPro"/>
</dbReference>
<evidence type="ECO:0000256" key="6">
    <source>
        <dbReference type="ARBA" id="ARBA00022801"/>
    </source>
</evidence>
<evidence type="ECO:0000256" key="4">
    <source>
        <dbReference type="ARBA" id="ARBA00013208"/>
    </source>
</evidence>
<feature type="active site" evidence="7">
    <location>
        <position position="79"/>
    </location>
</feature>
<name>A0A139N503_STRGN</name>
<evidence type="ECO:0000256" key="9">
    <source>
        <dbReference type="RuleBase" id="RU362042"/>
    </source>
</evidence>
<comment type="caution">
    <text evidence="11">The sequence shown here is derived from an EMBL/GenBank/DDBJ whole genome shotgun (WGS) entry which is preliminary data.</text>
</comment>
<dbReference type="GO" id="GO:0006465">
    <property type="term" value="P:signal peptide processing"/>
    <property type="evidence" value="ECO:0007669"/>
    <property type="project" value="InterPro"/>
</dbReference>
<evidence type="ECO:0000256" key="1">
    <source>
        <dbReference type="ARBA" id="ARBA00000677"/>
    </source>
</evidence>
<dbReference type="NCBIfam" id="TIGR02227">
    <property type="entry name" value="sigpep_I_bact"/>
    <property type="match status" value="1"/>
</dbReference>
<comment type="subcellular location">
    <subcellularLocation>
        <location evidence="2">Cell membrane</location>
        <topology evidence="2">Single-pass type II membrane protein</topology>
    </subcellularLocation>
    <subcellularLocation>
        <location evidence="9">Membrane</location>
        <topology evidence="9">Single-pass type II membrane protein</topology>
    </subcellularLocation>
</comment>
<evidence type="ECO:0000259" key="10">
    <source>
        <dbReference type="Pfam" id="PF10502"/>
    </source>
</evidence>
<dbReference type="Proteomes" id="UP000070096">
    <property type="component" value="Unassembled WGS sequence"/>
</dbReference>
<evidence type="ECO:0000256" key="8">
    <source>
        <dbReference type="RuleBase" id="RU003993"/>
    </source>
</evidence>
<dbReference type="InterPro" id="IPR000223">
    <property type="entry name" value="Pept_S26A_signal_pept_1"/>
</dbReference>
<proteinExistence type="inferred from homology"/>
<dbReference type="AlphaFoldDB" id="A0A139N503"/>
<dbReference type="PANTHER" id="PTHR43390">
    <property type="entry name" value="SIGNAL PEPTIDASE I"/>
    <property type="match status" value="1"/>
</dbReference>
<dbReference type="PROSITE" id="PS00760">
    <property type="entry name" value="SPASE_I_2"/>
    <property type="match status" value="1"/>
</dbReference>
<reference evidence="11 12" key="1">
    <citation type="submission" date="2016-01" db="EMBL/GenBank/DDBJ databases">
        <title>Highly variable Streptococcus oralis are common among viridans streptococci isolated from primates.</title>
        <authorList>
            <person name="Denapaite D."/>
            <person name="Rieger M."/>
            <person name="Koendgen S."/>
            <person name="Brueckner R."/>
            <person name="Ochigava I."/>
            <person name="Kappeler P."/>
            <person name="Maetz-Rensing K."/>
            <person name="Leendertz F."/>
            <person name="Hakenbeck R."/>
        </authorList>
    </citation>
    <scope>NUCLEOTIDE SEQUENCE [LARGE SCALE GENOMIC DNA]</scope>
    <source>
        <strain evidence="11 12">DD07</strain>
    </source>
</reference>